<dbReference type="OrthoDB" id="6252479at2759"/>
<evidence type="ECO:0000256" key="15">
    <source>
        <dbReference type="SAM" id="Phobius"/>
    </source>
</evidence>
<protein>
    <recommendedName>
        <fullName evidence="17">Cadherin domain-containing protein</fullName>
    </recommendedName>
</protein>
<evidence type="ECO:0000256" key="5">
    <source>
        <dbReference type="ARBA" id="ARBA00022729"/>
    </source>
</evidence>
<dbReference type="GO" id="GO:0008104">
    <property type="term" value="P:intracellular protein localization"/>
    <property type="evidence" value="ECO:0007669"/>
    <property type="project" value="UniProtKB-ARBA"/>
</dbReference>
<feature type="domain" description="Cadherin" evidence="17">
    <location>
        <begin position="1423"/>
        <end position="1530"/>
    </location>
</feature>
<organism evidence="18 19">
    <name type="scientific">Cloeon dipterum</name>
    <dbReference type="NCBI Taxonomy" id="197152"/>
    <lineage>
        <taxon>Eukaryota</taxon>
        <taxon>Metazoa</taxon>
        <taxon>Ecdysozoa</taxon>
        <taxon>Arthropoda</taxon>
        <taxon>Hexapoda</taxon>
        <taxon>Insecta</taxon>
        <taxon>Pterygota</taxon>
        <taxon>Palaeoptera</taxon>
        <taxon>Ephemeroptera</taxon>
        <taxon>Pisciforma</taxon>
        <taxon>Baetidae</taxon>
        <taxon>Cloeon</taxon>
    </lineage>
</organism>
<dbReference type="FunFam" id="2.60.40.60:FF:000005">
    <property type="entry name" value="Protocadherin 9"/>
    <property type="match status" value="1"/>
</dbReference>
<evidence type="ECO:0000256" key="1">
    <source>
        <dbReference type="ARBA" id="ARBA00004251"/>
    </source>
</evidence>
<feature type="domain" description="Cadherin" evidence="17">
    <location>
        <begin position="1851"/>
        <end position="1955"/>
    </location>
</feature>
<feature type="domain" description="Cadherin" evidence="17">
    <location>
        <begin position="680"/>
        <end position="786"/>
    </location>
</feature>
<feature type="compositionally biased region" description="Basic residues" evidence="14">
    <location>
        <begin position="3004"/>
        <end position="3013"/>
    </location>
</feature>
<evidence type="ECO:0000256" key="16">
    <source>
        <dbReference type="SAM" id="SignalP"/>
    </source>
</evidence>
<dbReference type="EMBL" id="CADEPI010000031">
    <property type="protein sequence ID" value="CAB3367490.1"/>
    <property type="molecule type" value="Genomic_DNA"/>
</dbReference>
<dbReference type="Proteomes" id="UP000494165">
    <property type="component" value="Unassembled WGS sequence"/>
</dbReference>
<feature type="domain" description="Cadherin" evidence="17">
    <location>
        <begin position="1640"/>
        <end position="1746"/>
    </location>
</feature>
<dbReference type="FunFam" id="2.60.40.60:FF:000353">
    <property type="entry name" value="Dachsous, isoform B"/>
    <property type="match status" value="1"/>
</dbReference>
<gene>
    <name evidence="18" type="ORF">CLODIP_2_CD01183</name>
</gene>
<keyword evidence="5 16" id="KW-0732">Signal</keyword>
<feature type="domain" description="Cadherin" evidence="17">
    <location>
        <begin position="1956"/>
        <end position="2065"/>
    </location>
</feature>
<keyword evidence="4 15" id="KW-0812">Transmembrane</keyword>
<evidence type="ECO:0000256" key="9">
    <source>
        <dbReference type="ARBA" id="ARBA00022989"/>
    </source>
</evidence>
<dbReference type="FunFam" id="2.60.40.60:FF:000081">
    <property type="entry name" value="protocadherin Fat 4"/>
    <property type="match status" value="2"/>
</dbReference>
<dbReference type="FunFam" id="2.60.40.60:FF:000007">
    <property type="entry name" value="Protocadherin alpha 2"/>
    <property type="match status" value="1"/>
</dbReference>
<dbReference type="GO" id="GO:0005509">
    <property type="term" value="F:calcium ion binding"/>
    <property type="evidence" value="ECO:0007669"/>
    <property type="project" value="UniProtKB-UniRule"/>
</dbReference>
<dbReference type="Gene3D" id="4.10.900.10">
    <property type="entry name" value="TCF3-CBD (Catenin binding domain)"/>
    <property type="match status" value="1"/>
</dbReference>
<feature type="signal peptide" evidence="16">
    <location>
        <begin position="1"/>
        <end position="34"/>
    </location>
</feature>
<accession>A0A8S1CGW1</accession>
<keyword evidence="2" id="KW-1003">Cell membrane</keyword>
<feature type="domain" description="Cadherin" evidence="17">
    <location>
        <begin position="2379"/>
        <end position="2482"/>
    </location>
</feature>
<keyword evidence="3" id="KW-0245">EGF-like domain</keyword>
<reference evidence="18 19" key="1">
    <citation type="submission" date="2020-04" db="EMBL/GenBank/DDBJ databases">
        <authorList>
            <person name="Alioto T."/>
            <person name="Alioto T."/>
            <person name="Gomez Garrido J."/>
        </authorList>
    </citation>
    <scope>NUCLEOTIDE SEQUENCE [LARGE SCALE GENOMIC DNA]</scope>
</reference>
<dbReference type="FunFam" id="2.60.40.60:FF:000020">
    <property type="entry name" value="Dachsous cadherin-related 1b"/>
    <property type="match status" value="10"/>
</dbReference>
<dbReference type="FunFam" id="2.60.40.60:FF:000116">
    <property type="entry name" value="Dachsous cadherin-related 2"/>
    <property type="match status" value="1"/>
</dbReference>
<feature type="domain" description="Cadherin" evidence="17">
    <location>
        <begin position="251"/>
        <end position="357"/>
    </location>
</feature>
<dbReference type="GO" id="GO:0005912">
    <property type="term" value="C:adherens junction"/>
    <property type="evidence" value="ECO:0007669"/>
    <property type="project" value="TreeGrafter"/>
</dbReference>
<evidence type="ECO:0000313" key="19">
    <source>
        <dbReference type="Proteomes" id="UP000494165"/>
    </source>
</evidence>
<evidence type="ECO:0000256" key="11">
    <source>
        <dbReference type="ARBA" id="ARBA00023157"/>
    </source>
</evidence>
<dbReference type="PANTHER" id="PTHR24027:SF438">
    <property type="entry name" value="CADHERIN 23"/>
    <property type="match status" value="1"/>
</dbReference>
<dbReference type="FunFam" id="2.60.40.60:FF:000102">
    <property type="entry name" value="Dachsous cadherin-related 1b"/>
    <property type="match status" value="1"/>
</dbReference>
<keyword evidence="9 15" id="KW-1133">Transmembrane helix</keyword>
<feature type="domain" description="Cadherin" evidence="17">
    <location>
        <begin position="2590"/>
        <end position="2695"/>
    </location>
</feature>
<dbReference type="FunFam" id="2.60.40.60:FF:000201">
    <property type="entry name" value="Dachsous cadherin-related 1"/>
    <property type="match status" value="1"/>
</dbReference>
<feature type="region of interest" description="Disordered" evidence="14">
    <location>
        <begin position="3156"/>
        <end position="3178"/>
    </location>
</feature>
<keyword evidence="12" id="KW-0325">Glycoprotein</keyword>
<feature type="compositionally biased region" description="Polar residues" evidence="14">
    <location>
        <begin position="3160"/>
        <end position="3173"/>
    </location>
</feature>
<dbReference type="SUPFAM" id="SSF49313">
    <property type="entry name" value="Cadherin-like"/>
    <property type="match status" value="27"/>
</dbReference>
<feature type="domain" description="Cadherin" evidence="17">
    <location>
        <begin position="1748"/>
        <end position="1850"/>
    </location>
</feature>
<dbReference type="GO" id="GO:0008013">
    <property type="term" value="F:beta-catenin binding"/>
    <property type="evidence" value="ECO:0007669"/>
    <property type="project" value="TreeGrafter"/>
</dbReference>
<evidence type="ECO:0000256" key="13">
    <source>
        <dbReference type="PROSITE-ProRule" id="PRU00043"/>
    </source>
</evidence>
<dbReference type="GO" id="GO:0048589">
    <property type="term" value="P:developmental growth"/>
    <property type="evidence" value="ECO:0007669"/>
    <property type="project" value="UniProtKB-ARBA"/>
</dbReference>
<feature type="domain" description="Cadherin" evidence="17">
    <location>
        <begin position="890"/>
        <end position="994"/>
    </location>
</feature>
<feature type="region of interest" description="Disordered" evidence="14">
    <location>
        <begin position="3002"/>
        <end position="3036"/>
    </location>
</feature>
<dbReference type="GO" id="GO:0030855">
    <property type="term" value="P:epithelial cell differentiation"/>
    <property type="evidence" value="ECO:0007669"/>
    <property type="project" value="UniProtKB-ARBA"/>
</dbReference>
<feature type="domain" description="Cadherin" evidence="17">
    <location>
        <begin position="2798"/>
        <end position="2891"/>
    </location>
</feature>
<dbReference type="InterPro" id="IPR027397">
    <property type="entry name" value="Catenin-bd_sf"/>
</dbReference>
<keyword evidence="8" id="KW-0130">Cell adhesion</keyword>
<dbReference type="GO" id="GO:0045296">
    <property type="term" value="F:cadherin binding"/>
    <property type="evidence" value="ECO:0007669"/>
    <property type="project" value="TreeGrafter"/>
</dbReference>
<keyword evidence="10 15" id="KW-0472">Membrane</keyword>
<dbReference type="FunFam" id="2.60.40.60:FF:000226">
    <property type="entry name" value="Dachsous, isoform B"/>
    <property type="match status" value="1"/>
</dbReference>
<dbReference type="GO" id="GO:0009887">
    <property type="term" value="P:animal organ morphogenesis"/>
    <property type="evidence" value="ECO:0007669"/>
    <property type="project" value="UniProtKB-ARBA"/>
</dbReference>
<feature type="chain" id="PRO_5035891941" description="Cadherin domain-containing protein" evidence="16">
    <location>
        <begin position="35"/>
        <end position="3359"/>
    </location>
</feature>
<feature type="compositionally biased region" description="Low complexity" evidence="14">
    <location>
        <begin position="3052"/>
        <end position="3062"/>
    </location>
</feature>
<feature type="domain" description="Cadherin" evidence="17">
    <location>
        <begin position="469"/>
        <end position="575"/>
    </location>
</feature>
<dbReference type="GO" id="GO:0000902">
    <property type="term" value="P:cell morphogenesis"/>
    <property type="evidence" value="ECO:0007669"/>
    <property type="project" value="TreeGrafter"/>
</dbReference>
<keyword evidence="11" id="KW-1015">Disulfide bond</keyword>
<dbReference type="InterPro" id="IPR002126">
    <property type="entry name" value="Cadherin-like_dom"/>
</dbReference>
<dbReference type="PRINTS" id="PR00205">
    <property type="entry name" value="CADHERIN"/>
</dbReference>
<evidence type="ECO:0000259" key="17">
    <source>
        <dbReference type="PROSITE" id="PS50268"/>
    </source>
</evidence>
<dbReference type="GO" id="GO:0016342">
    <property type="term" value="C:catenin complex"/>
    <property type="evidence" value="ECO:0007669"/>
    <property type="project" value="TreeGrafter"/>
</dbReference>
<feature type="region of interest" description="Disordered" evidence="14">
    <location>
        <begin position="3050"/>
        <end position="3083"/>
    </location>
</feature>
<dbReference type="Gene3D" id="2.60.40.60">
    <property type="entry name" value="Cadherins"/>
    <property type="match status" value="27"/>
</dbReference>
<dbReference type="InterPro" id="IPR020894">
    <property type="entry name" value="Cadherin_CS"/>
</dbReference>
<evidence type="ECO:0000256" key="7">
    <source>
        <dbReference type="ARBA" id="ARBA00022837"/>
    </source>
</evidence>
<dbReference type="CDD" id="cd11304">
    <property type="entry name" value="Cadherin_repeat"/>
    <property type="match status" value="27"/>
</dbReference>
<evidence type="ECO:0000256" key="6">
    <source>
        <dbReference type="ARBA" id="ARBA00022737"/>
    </source>
</evidence>
<evidence type="ECO:0000313" key="18">
    <source>
        <dbReference type="EMBL" id="CAB3367490.1"/>
    </source>
</evidence>
<feature type="domain" description="Cadherin" evidence="17">
    <location>
        <begin position="1542"/>
        <end position="1639"/>
    </location>
</feature>
<sequence length="3359" mass="360479">MVLRRSRTLGRGIAPDRRPLLVIVALMLLSVDSAEHTCKFKISEGVPIGTTIGHIGVAECETGLDSPPPPPYLVVPGPGSGVDTDLTIDTNGEILTRIVLDRELRSSYSLVAIPHNNGGDNIRVVIQVLDENDNAPTFPTPFMHIEFPENTPLDVKRTLQPARDLDLGDFNTQRYNIVSGNENNAFRLSSHLERDGVLYLDLQISGFLDRETISSYSLVVEAIDGGDPPLKGSMMVNITIQDVNDNQPIFNSTRYFANVPENATVGTSVLRVFASDFDSGANGQITYSINRRQSDRENMFRIDATTGEIAVNRPLDFETCHVHELVIVARDGGETPLETTAFVSVRVTDVNDNQPTITVIFLSDDATPKISEGAQPGEFVARISVNDPDSKEEYANVNVTLEGGEGHFGLTTQDNIIYLVIVSLPLDREHQSDYTLSVVATDQGTPPLHAARTFKLRVTDVNDNAPEFEQAVYHANVLEVADPGTSVIQLSAVDMDEGNNSAVTYSIVQTPDTHSSWFEIDSKTGLITTKAPVDCETDPVPQLTVIATDNGRPPLSASATVLVTIHDVNDNEPIFDQSFYNVSVTESEPVGHCILKVSATDPDCGVNAMVNYTMGEGTSKMRDFVVKSTTGEVCIAMPLDFETRSVYEFPVIATDRGGLSTTAVVKIQLTDVNDNRPTFYPREYNVSLREDRGTSNAPVVVVAATDPDSGHYGTVHYELVAAEPDNDGLFRVDRKSGAIFVTRPLSRAAPRHHLNVSASDGAGLRAAVDAEVFLSVVASGQQPPVFEKPRYSLNIREDASRSTVVGSVRATSSDPGSGVVRYSIYSGDPNGYFNIDPLSGTIRTSSSLDHETHSSVLLNVQAMSGDPPTYGHSQVYIAIQDVNDNAPEFDSPSVRISVPENVDLGTAIYAAHARDPDSGENGDVRYSLPVNPGGVFRVDAKGGQLTLAKALDFEVSQRFNLVVQASDRGAERQMSANLSVLVEVQDANDNPPTFERLEYTVHVPESLPANSQVVQVAASDKDTGNNARLTYRLLGGADAHFGIFPNSGAVYLREPLDRETQDRYTLKVLAKDNGSPAGTATASIVVVVLDSNDNAPEFGSEAYHFVVRENLEAGTSVGTISATDKDLENNAALRYSIIPANNSFQINPVTGEIFTREPLDREAKALFELIAEARDLGSPPRSSRVPVKVQVADVNDNAPLIVEPEEDVVGVREQQPVGTEVVRVRAIDRDEGENSSIAYSIVQSPEASDGYAVFTVDPVTGVVRTKAILTHEEKGAYRLAVAASDRGRPAKQSLRLLRVEVLDVNDSRPTFSSASLVFRVPEGVPTGFEVGTVTAGEGENSVEGGKVTYTLSADELDEEVAATFTVSRTTGVMLTTRDLDRERASSYQLEVRAIDSSGVPQVTSLISITIEVEDVNDEAPFFAEDPVLATVAEDAVVGSSVWNFTAEDNDLGVNGEVWYSLSHQWPRDDFTIDPETGVLSVSNTLDRELHAEYMLVVTATDQAVNASQRLRSSATAKILVLDANDNAPRFVSRSILWLSGDEPSGIGAAPLMQVIATDADAQDNGRVSYFLHGDDHLEGLFTIDHESGLLGLARPLGRRHGGARLVLNVTARDSGKPAKASSQLLEIEVAGGSDSPARFLQSVYETTVSEDVPSGTFVVKVSARDPDSGGSPDNLTYFIPEGMADGRFSIDSRRGVVTTSGPLDRELNYRYVLPIYVRDDSARPLQLDSATLVVSVADANDNSPQFAPGSCYPLSVPENSDLAVIHTVVATDLDEGRNGEVTYSITSGNVGNKFSIESHTGELSARPLDREAQAAYWLVITAEDRGTPALTGACNLSITVGDQNDNNPKFALPRYAASLPENAPLDSTVLTVQATDADIGTNARITYSLTNESQWLFKIDNATGVITTAGPLDREKQRVYSFQVVATDGGRYDARSEKVSVQLTVNDVNDNKPVFERYPFTAEVAASTQPGQALLQVSAQDKDEGANADIVYSFVNEPHGSKFRINPSTGVVTASSSLSSDSGRLYHLEVLARDKGNPPQSATGLVEIRVGETRDAAAAAAALRFQNLTYVVSLPENAPTGKDVVQVSAVRADGRRQRITYSFGSGNEDNTFEINSNNGLVRVRDPRLLDYESAPRLRLVVVAQADGAQPPLYGYATVWVEVQDVNDNAPRFTQERYYASVWEGNNKGTFVMQVSATDADEGANSHILYHIVDGNHDNAFVIEPPFSGLVKTNIVLDREIRDSYRLTVIATDEGRPQLTGTATLSVTIVDVNDNQPTFPPHSVISVNEGATLGSVVAEVTANDVDTNPALTYSFAEGGNPDSTFSIDRFSGAVTLARQLDFEGRKSYELKVRASDAAHAVFTSLTVHVTDENDNTPMFEQQSYEVALSELTEPGQPILTVNASDADSGENARIHFSLLGASDGFKIDEHTGVIYTNRSVEYDPRRPHVQLLVAATDGGIPSRSAVAAVRVHLTDVTDALPRFPQEEFRVHIREDATLGSVVKRLPPAGGLTDDLERSSLEFTIISGNDEDLFRVLSPSGELILVGPLDRESRDLYSVNIGVRSRMAPSANSTVSILVQVDDTNDNAPEFSQPRYETHVSESAAVGRSVLRLTATDRDTGRNAKLLFEITSGNEEGLFTLDPSSGVISIAAVLDRERAPMHRLVVRASDQSQDKQLAALASVLVKVDDENDNAPRFPVSRYTSSVPENSPVGTRVARILATDMDRGEFGLLNYSIVAGDGRGRFAVDDTGMITTLAVFDYESVNRYSLTLKANDQGGLSATALVAVDIESRDEFHPEFTESTYRFVAPLSPPVGYVVGSVHASDRDLGPDGRVIYALASQDSHFKVNRTTGAVLVRKPISNEAAGSEVRLVVSASSGRPGSLTNMTIVEVALNALATGGSNLVGAGAGSSAEAASSGGLADWALSMLIALILLLLAFGGAVVFLHMRKQRQCKPSISTEPFDHSSFDTIDVRGPTTSAVSPMAQFPPKYDEIPAYEAAAVVAAERRHHRHHGSHHANSELSEQSQSASSGRGSAEDDGVDEEICMINEGPLIQQSGPQSSSSGHVNRGLQLPGDSGCIQGDEDNLSDVSVHNTQQYLARLGIDTSRSQVDTASSKGGTSIVAGGSQELLPPLGHSIFDDENGEADLANLLYAKLQHGPGSSGASATGDDQSAASTGGGGDVRSTLLGFTVADEGPSMTGSLSSIVHSEEELTGSYNWDYLLDWGPQYQPLAHVFSEIARLKDDTAPSSTYGGIPGKKAPLPLTPQVKTVPPPLITNVAPRSIAPVARASHQMPRSPISHEFAAAMSPSFSPSLSPLATRSPSISPLVGPSLGPHHGRALPPRPTGLVSGTPSGSEAELRI</sequence>
<proteinExistence type="predicted"/>
<evidence type="ECO:0000256" key="4">
    <source>
        <dbReference type="ARBA" id="ARBA00022692"/>
    </source>
</evidence>
<dbReference type="FunFam" id="2.60.40.60:FF:000032">
    <property type="entry name" value="FAT atypical cadherin 1"/>
    <property type="match status" value="1"/>
</dbReference>
<dbReference type="GO" id="GO:0044331">
    <property type="term" value="P:cell-cell adhesion mediated by cadherin"/>
    <property type="evidence" value="ECO:0007669"/>
    <property type="project" value="TreeGrafter"/>
</dbReference>
<dbReference type="InterPro" id="IPR015919">
    <property type="entry name" value="Cadherin-like_sf"/>
</dbReference>
<evidence type="ECO:0000256" key="12">
    <source>
        <dbReference type="ARBA" id="ARBA00023180"/>
    </source>
</evidence>
<dbReference type="PROSITE" id="PS00232">
    <property type="entry name" value="CADHERIN_1"/>
    <property type="match status" value="14"/>
</dbReference>
<feature type="domain" description="Cadherin" evidence="17">
    <location>
        <begin position="370"/>
        <end position="468"/>
    </location>
</feature>
<feature type="domain" description="Cadherin" evidence="17">
    <location>
        <begin position="34"/>
        <end position="138"/>
    </location>
</feature>
<evidence type="ECO:0000256" key="10">
    <source>
        <dbReference type="ARBA" id="ARBA00023136"/>
    </source>
</evidence>
<feature type="domain" description="Cadherin" evidence="17">
    <location>
        <begin position="2483"/>
        <end position="2589"/>
    </location>
</feature>
<feature type="compositionally biased region" description="Low complexity" evidence="14">
    <location>
        <begin position="3017"/>
        <end position="3031"/>
    </location>
</feature>
<dbReference type="GO" id="GO:0016339">
    <property type="term" value="P:calcium-dependent cell-cell adhesion via plasma membrane cell adhesion molecules"/>
    <property type="evidence" value="ECO:0007669"/>
    <property type="project" value="TreeGrafter"/>
</dbReference>
<feature type="domain" description="Cadherin" evidence="17">
    <location>
        <begin position="139"/>
        <end position="250"/>
    </location>
</feature>
<comment type="subcellular location">
    <subcellularLocation>
        <location evidence="1">Cell membrane</location>
        <topology evidence="1">Single-pass type I membrane protein</topology>
    </subcellularLocation>
</comment>
<feature type="domain" description="Cadherin" evidence="17">
    <location>
        <begin position="787"/>
        <end position="889"/>
    </location>
</feature>
<keyword evidence="19" id="KW-1185">Reference proteome</keyword>
<name>A0A8S1CGW1_9INSE</name>
<evidence type="ECO:0000256" key="8">
    <source>
        <dbReference type="ARBA" id="ARBA00022889"/>
    </source>
</evidence>
<dbReference type="GO" id="GO:0007156">
    <property type="term" value="P:homophilic cell adhesion via plasma membrane adhesion molecules"/>
    <property type="evidence" value="ECO:0007669"/>
    <property type="project" value="InterPro"/>
</dbReference>
<dbReference type="InterPro" id="IPR039808">
    <property type="entry name" value="Cadherin"/>
</dbReference>
<feature type="domain" description="Cadherin" evidence="17">
    <location>
        <begin position="995"/>
        <end position="1098"/>
    </location>
</feature>
<dbReference type="GO" id="GO:0007424">
    <property type="term" value="P:open tracheal system development"/>
    <property type="evidence" value="ECO:0007669"/>
    <property type="project" value="UniProtKB-ARBA"/>
</dbReference>
<dbReference type="GO" id="GO:0016477">
    <property type="term" value="P:cell migration"/>
    <property type="evidence" value="ECO:0007669"/>
    <property type="project" value="TreeGrafter"/>
</dbReference>
<feature type="region of interest" description="Disordered" evidence="14">
    <location>
        <begin position="3309"/>
        <end position="3359"/>
    </location>
</feature>
<feature type="domain" description="Cadherin" evidence="17">
    <location>
        <begin position="1203"/>
        <end position="1311"/>
    </location>
</feature>
<dbReference type="GO" id="GO:0001736">
    <property type="term" value="P:establishment of planar polarity"/>
    <property type="evidence" value="ECO:0007669"/>
    <property type="project" value="UniProtKB-ARBA"/>
</dbReference>
<keyword evidence="6" id="KW-0677">Repeat</keyword>
<feature type="domain" description="Cadherin" evidence="17">
    <location>
        <begin position="2173"/>
        <end position="2278"/>
    </location>
</feature>
<dbReference type="SMART" id="SM00112">
    <property type="entry name" value="CA"/>
    <property type="match status" value="27"/>
</dbReference>
<dbReference type="Pfam" id="PF00028">
    <property type="entry name" value="Cadherin"/>
    <property type="match status" value="26"/>
</dbReference>
<dbReference type="GO" id="GO:0034332">
    <property type="term" value="P:adherens junction organization"/>
    <property type="evidence" value="ECO:0007669"/>
    <property type="project" value="TreeGrafter"/>
</dbReference>
<dbReference type="GO" id="GO:0007163">
    <property type="term" value="P:establishment or maintenance of cell polarity"/>
    <property type="evidence" value="ECO:0007669"/>
    <property type="project" value="UniProtKB-ARBA"/>
</dbReference>
<dbReference type="FunFam" id="2.60.40.60:FF:000015">
    <property type="entry name" value="FAT atypical cadherin 1"/>
    <property type="match status" value="1"/>
</dbReference>
<evidence type="ECO:0000256" key="14">
    <source>
        <dbReference type="SAM" id="MobiDB-lite"/>
    </source>
</evidence>
<evidence type="ECO:0000256" key="3">
    <source>
        <dbReference type="ARBA" id="ARBA00022536"/>
    </source>
</evidence>
<feature type="domain" description="Cadherin" evidence="17">
    <location>
        <begin position="1312"/>
        <end position="1422"/>
    </location>
</feature>
<feature type="domain" description="Cadherin" evidence="17">
    <location>
        <begin position="1099"/>
        <end position="1201"/>
    </location>
</feature>
<keyword evidence="7 13" id="KW-0106">Calcium</keyword>
<feature type="domain" description="Cadherin" evidence="17">
    <location>
        <begin position="2278"/>
        <end position="2378"/>
    </location>
</feature>
<feature type="domain" description="Cadherin" evidence="17">
    <location>
        <begin position="2696"/>
        <end position="2797"/>
    </location>
</feature>
<dbReference type="PROSITE" id="PS50268">
    <property type="entry name" value="CADHERIN_2"/>
    <property type="match status" value="27"/>
</dbReference>
<dbReference type="FunFam" id="2.60.40.60:FF:000181">
    <property type="entry name" value="Predicted protein"/>
    <property type="match status" value="1"/>
</dbReference>
<feature type="domain" description="Cadherin" evidence="17">
    <location>
        <begin position="2066"/>
        <end position="2172"/>
    </location>
</feature>
<feature type="domain" description="Cadherin" evidence="17">
    <location>
        <begin position="576"/>
        <end position="679"/>
    </location>
</feature>
<evidence type="ECO:0000256" key="2">
    <source>
        <dbReference type="ARBA" id="ARBA00022475"/>
    </source>
</evidence>
<comment type="caution">
    <text evidence="18">The sequence shown here is derived from an EMBL/GenBank/DDBJ whole genome shotgun (WGS) entry which is preliminary data.</text>
</comment>
<dbReference type="GO" id="GO:0007043">
    <property type="term" value="P:cell-cell junction assembly"/>
    <property type="evidence" value="ECO:0007669"/>
    <property type="project" value="TreeGrafter"/>
</dbReference>
<feature type="transmembrane region" description="Helical" evidence="15">
    <location>
        <begin position="2921"/>
        <end position="2943"/>
    </location>
</feature>
<dbReference type="PANTHER" id="PTHR24027">
    <property type="entry name" value="CADHERIN-23"/>
    <property type="match status" value="1"/>
</dbReference>